<dbReference type="GO" id="GO:0004315">
    <property type="term" value="F:3-oxoacyl-[acyl-carrier-protein] synthase activity"/>
    <property type="evidence" value="ECO:0007669"/>
    <property type="project" value="InterPro"/>
</dbReference>
<evidence type="ECO:0000259" key="4">
    <source>
        <dbReference type="Pfam" id="PF08545"/>
    </source>
</evidence>
<dbReference type="InterPro" id="IPR016039">
    <property type="entry name" value="Thiolase-like"/>
</dbReference>
<evidence type="ECO:0000256" key="1">
    <source>
        <dbReference type="ARBA" id="ARBA00022679"/>
    </source>
</evidence>
<dbReference type="Gene3D" id="3.40.47.10">
    <property type="match status" value="1"/>
</dbReference>
<organism evidence="5 6">
    <name type="scientific">Stanieria cyanosphaera (strain ATCC 29371 / PCC 7437)</name>
    <dbReference type="NCBI Taxonomy" id="111780"/>
    <lineage>
        <taxon>Bacteria</taxon>
        <taxon>Bacillati</taxon>
        <taxon>Cyanobacteriota</taxon>
        <taxon>Cyanophyceae</taxon>
        <taxon>Pleurocapsales</taxon>
        <taxon>Dermocarpellaceae</taxon>
        <taxon>Stanieria</taxon>
    </lineage>
</organism>
<dbReference type="STRING" id="111780.Sta7437_0223"/>
<dbReference type="KEGG" id="scs:Sta7437_0223"/>
<feature type="domain" description="Beta-ketoacyl-[acyl-carrier-protein] synthase III N-terminal" evidence="4">
    <location>
        <begin position="139"/>
        <end position="210"/>
    </location>
</feature>
<protein>
    <submittedName>
        <fullName evidence="5">Beta-ketoacyl-acyl-carrier-protein synthase III</fullName>
        <ecNumber evidence="5">2.3.1.180</ecNumber>
    </submittedName>
</protein>
<evidence type="ECO:0000313" key="5">
    <source>
        <dbReference type="EMBL" id="AFZ33841.1"/>
    </source>
</evidence>
<dbReference type="EC" id="2.3.1.180" evidence="5"/>
<dbReference type="EMBL" id="CP003653">
    <property type="protein sequence ID" value="AFZ33841.1"/>
    <property type="molecule type" value="Genomic_DNA"/>
</dbReference>
<dbReference type="HOGENOM" id="CLU_040138_0_0_3"/>
<reference evidence="6" key="1">
    <citation type="journal article" date="2013" name="Proc. Natl. Acad. Sci. U.S.A.">
        <title>Improving the coverage of the cyanobacterial phylum using diversity-driven genome sequencing.</title>
        <authorList>
            <person name="Shih P.M."/>
            <person name="Wu D."/>
            <person name="Latifi A."/>
            <person name="Axen S.D."/>
            <person name="Fewer D.P."/>
            <person name="Talla E."/>
            <person name="Calteau A."/>
            <person name="Cai F."/>
            <person name="Tandeau de Marsac N."/>
            <person name="Rippka R."/>
            <person name="Herdman M."/>
            <person name="Sivonen K."/>
            <person name="Coursin T."/>
            <person name="Laurent T."/>
            <person name="Goodwin L."/>
            <person name="Nolan M."/>
            <person name="Davenport K.W."/>
            <person name="Han C.S."/>
            <person name="Rubin E.M."/>
            <person name="Eisen J.A."/>
            <person name="Woyke T."/>
            <person name="Gugger M."/>
            <person name="Kerfeld C.A."/>
        </authorList>
    </citation>
    <scope>NUCLEOTIDE SEQUENCE [LARGE SCALE GENOMIC DNA]</scope>
    <source>
        <strain evidence="6">ATCC 29371 / PCC 7437</strain>
    </source>
</reference>
<dbReference type="Proteomes" id="UP000010473">
    <property type="component" value="Chromosome"/>
</dbReference>
<dbReference type="Pfam" id="PF08545">
    <property type="entry name" value="ACP_syn_III"/>
    <property type="match status" value="1"/>
</dbReference>
<evidence type="ECO:0000256" key="2">
    <source>
        <dbReference type="ARBA" id="ARBA00023315"/>
    </source>
</evidence>
<dbReference type="GO" id="GO:0006633">
    <property type="term" value="P:fatty acid biosynthetic process"/>
    <property type="evidence" value="ECO:0007669"/>
    <property type="project" value="InterPro"/>
</dbReference>
<dbReference type="SUPFAM" id="SSF53901">
    <property type="entry name" value="Thiolase-like"/>
    <property type="match status" value="1"/>
</dbReference>
<gene>
    <name evidence="5" type="ordered locus">Sta7437_0223</name>
</gene>
<dbReference type="PATRIC" id="fig|111780.3.peg.230"/>
<proteinExistence type="predicted"/>
<dbReference type="OrthoDB" id="6439746at2"/>
<dbReference type="PANTHER" id="PTHR34069:SF3">
    <property type="entry name" value="ACYL-COA:ACYL-COA ALKYLTRANSFERASE"/>
    <property type="match status" value="1"/>
</dbReference>
<dbReference type="InterPro" id="IPR013747">
    <property type="entry name" value="ACP_syn_III_C"/>
</dbReference>
<evidence type="ECO:0000259" key="3">
    <source>
        <dbReference type="Pfam" id="PF08541"/>
    </source>
</evidence>
<keyword evidence="1 5" id="KW-0808">Transferase</keyword>
<dbReference type="eggNOG" id="COG0332">
    <property type="taxonomic scope" value="Bacteria"/>
</dbReference>
<evidence type="ECO:0000313" key="6">
    <source>
        <dbReference type="Proteomes" id="UP000010473"/>
    </source>
</evidence>
<dbReference type="GO" id="GO:0044550">
    <property type="term" value="P:secondary metabolite biosynthetic process"/>
    <property type="evidence" value="ECO:0007669"/>
    <property type="project" value="TreeGrafter"/>
</dbReference>
<dbReference type="PANTHER" id="PTHR34069">
    <property type="entry name" value="3-OXOACYL-[ACYL-CARRIER-PROTEIN] SYNTHASE 3"/>
    <property type="match status" value="1"/>
</dbReference>
<dbReference type="GO" id="GO:0033818">
    <property type="term" value="F:beta-ketoacyl-acyl-carrier-protein synthase III activity"/>
    <property type="evidence" value="ECO:0007669"/>
    <property type="project" value="UniProtKB-EC"/>
</dbReference>
<keyword evidence="2 5" id="KW-0012">Acyltransferase</keyword>
<dbReference type="AlphaFoldDB" id="K9XP68"/>
<dbReference type="Pfam" id="PF08541">
    <property type="entry name" value="ACP_syn_III_C"/>
    <property type="match status" value="1"/>
</dbReference>
<dbReference type="InterPro" id="IPR013751">
    <property type="entry name" value="ACP_syn_III_N"/>
</dbReference>
<accession>K9XP68</accession>
<keyword evidence="6" id="KW-1185">Reference proteome</keyword>
<feature type="domain" description="Beta-ketoacyl-[acyl-carrier-protein] synthase III C-terminal" evidence="3">
    <location>
        <begin position="263"/>
        <end position="351"/>
    </location>
</feature>
<name>K9XP68_STAC7</name>
<dbReference type="RefSeq" id="WP_015191514.1">
    <property type="nucleotide sequence ID" value="NC_019748.1"/>
</dbReference>
<sequence>MNLLPVGIRSLAVSFPSIIRTNDYYRENYPELVAQAEQKTLSKVFSTTNSDSSNEFDREMLPYLADPFRGTVERRVFAPGESALTISYQAAKDAIAAAKLTAEDIDLMLVGTIFTDQLGPGNAAFLAEKLGLQGAAWNLESTCSSAVAALQTASAMVQTRQYHNVLVVICTNYSPLTDPQDTLSFLSGDGAGAFVVSQLKPNQGVLGTKILNTACTCNTFYNELVMDAEGKPHIYIRAAKGTGKILSDTATEFLKKCCDGAVKAAGVTLKDIDFFAFNTPTAWYADVCARALGISKEHTINLNHLYANIGPTFPLANLYHGVESGKIRENDLVLVYTIGSVSNAGACVMRWGDVSISYQSSVNSKQVAIVR</sequence>